<dbReference type="OrthoDB" id="9342777at2"/>
<name>A0A646KRY2_STRJU</name>
<dbReference type="AlphaFoldDB" id="A0A646KRY2"/>
<keyword evidence="2" id="KW-0812">Transmembrane</keyword>
<gene>
    <name evidence="3" type="ORF">FF041_34225</name>
</gene>
<feature type="compositionally biased region" description="Low complexity" evidence="1">
    <location>
        <begin position="227"/>
        <end position="236"/>
    </location>
</feature>
<reference evidence="3 4" key="1">
    <citation type="submission" date="2019-05" db="EMBL/GenBank/DDBJ databases">
        <title>Comparative genomics and metabolomics analyses of clavulanic acid producing Streptomyces species provides insight into specialized metabolism and evolution of beta-lactam biosynthetic gene clusters.</title>
        <authorList>
            <person name="Moore M.A."/>
            <person name="Cruz-Morales P."/>
            <person name="Barona Gomez F."/>
            <person name="Kapil T."/>
        </authorList>
    </citation>
    <scope>NUCLEOTIDE SEQUENCE [LARGE SCALE GENOMIC DNA]</scope>
    <source>
        <strain evidence="3 4">NRRL 5741</strain>
    </source>
</reference>
<proteinExistence type="predicted"/>
<feature type="region of interest" description="Disordered" evidence="1">
    <location>
        <begin position="215"/>
        <end position="260"/>
    </location>
</feature>
<keyword evidence="2" id="KW-0472">Membrane</keyword>
<comment type="caution">
    <text evidence="3">The sequence shown here is derived from an EMBL/GenBank/DDBJ whole genome shotgun (WGS) entry which is preliminary data.</text>
</comment>
<accession>A0A646KRY2</accession>
<dbReference type="Proteomes" id="UP000419138">
    <property type="component" value="Unassembled WGS sequence"/>
</dbReference>
<dbReference type="EMBL" id="VCLA01000197">
    <property type="protein sequence ID" value="MQT05013.1"/>
    <property type="molecule type" value="Genomic_DNA"/>
</dbReference>
<feature type="transmembrane region" description="Helical" evidence="2">
    <location>
        <begin position="47"/>
        <end position="71"/>
    </location>
</feature>
<dbReference type="InterPro" id="IPR043857">
    <property type="entry name" value="DUF5819"/>
</dbReference>
<feature type="compositionally biased region" description="Basic and acidic residues" evidence="1">
    <location>
        <begin position="1"/>
        <end position="11"/>
    </location>
</feature>
<keyword evidence="2" id="KW-1133">Transmembrane helix</keyword>
<evidence type="ECO:0000313" key="3">
    <source>
        <dbReference type="EMBL" id="MQT05013.1"/>
    </source>
</evidence>
<organism evidence="3 4">
    <name type="scientific">Streptomyces jumonjinensis</name>
    <dbReference type="NCBI Taxonomy" id="1945"/>
    <lineage>
        <taxon>Bacteria</taxon>
        <taxon>Bacillati</taxon>
        <taxon>Actinomycetota</taxon>
        <taxon>Actinomycetes</taxon>
        <taxon>Kitasatosporales</taxon>
        <taxon>Streptomycetaceae</taxon>
        <taxon>Streptomyces</taxon>
    </lineage>
</organism>
<protein>
    <submittedName>
        <fullName evidence="3">Uncharacterized protein</fullName>
    </submittedName>
</protein>
<sequence>MDHPPEQRGPEPDGSPPPSGRPPSLAGDAPSGEEVRGLLALSTPYRMAAGAALALIAAVVCVHAAMVFLHVAPSNTVTKKYGKAIDAWVYPEFEQNWKLFAPNPLQQNVSVQVKAEIRTHAGGRETTDWIDLTAEDAAAIRGNPLPSHVQQNTLRRAWDFYTGSHDDKDRSTGHRGALSESYLRRIAMLRLDSRDLGGVVERVQFRSVTQVIEPPPWSQEKTDTRPVPRVLPWWPVTEADRPGGAGDGGPTAADRTEAAR</sequence>
<evidence type="ECO:0000313" key="4">
    <source>
        <dbReference type="Proteomes" id="UP000419138"/>
    </source>
</evidence>
<feature type="region of interest" description="Disordered" evidence="1">
    <location>
        <begin position="1"/>
        <end position="31"/>
    </location>
</feature>
<keyword evidence="4" id="KW-1185">Reference proteome</keyword>
<dbReference type="Pfam" id="PF19136">
    <property type="entry name" value="DUF5819"/>
    <property type="match status" value="1"/>
</dbReference>
<evidence type="ECO:0000256" key="2">
    <source>
        <dbReference type="SAM" id="Phobius"/>
    </source>
</evidence>
<evidence type="ECO:0000256" key="1">
    <source>
        <dbReference type="SAM" id="MobiDB-lite"/>
    </source>
</evidence>